<dbReference type="EMBL" id="BK015166">
    <property type="protein sequence ID" value="DAD93762.1"/>
    <property type="molecule type" value="Genomic_DNA"/>
</dbReference>
<reference evidence="2" key="1">
    <citation type="journal article" date="2021" name="Proc. Natl. Acad. Sci. U.S.A.">
        <title>A Catalog of Tens of Thousands of Viruses from Human Metagenomes Reveals Hidden Associations with Chronic Diseases.</title>
        <authorList>
            <person name="Tisza M.J."/>
            <person name="Buck C.B."/>
        </authorList>
    </citation>
    <scope>NUCLEOTIDE SEQUENCE</scope>
    <source>
        <strain evidence="2">CtzRR1</strain>
    </source>
</reference>
<accession>A0A8S5NHG5</accession>
<evidence type="ECO:0000256" key="1">
    <source>
        <dbReference type="SAM" id="MobiDB-lite"/>
    </source>
</evidence>
<feature type="compositionally biased region" description="Polar residues" evidence="1">
    <location>
        <begin position="12"/>
        <end position="23"/>
    </location>
</feature>
<name>A0A8S5NHG5_9CAUD</name>
<protein>
    <submittedName>
        <fullName evidence="2">Uncharacterized protein</fullName>
    </submittedName>
</protein>
<evidence type="ECO:0000313" key="2">
    <source>
        <dbReference type="EMBL" id="DAD93762.1"/>
    </source>
</evidence>
<feature type="region of interest" description="Disordered" evidence="1">
    <location>
        <begin position="1"/>
        <end position="48"/>
    </location>
</feature>
<sequence>MTNDMADEIKNTEQPSAEVNPTAESKEPKSGAKPKTKKTSKEDAPSMLKAVGREACKMHKLEQVWVTDDGQCFPIEGDAKAHAANLKNKELIKVTAE</sequence>
<proteinExistence type="predicted"/>
<organism evidence="2">
    <name type="scientific">Myoviridae sp. ctzRR1</name>
    <dbReference type="NCBI Taxonomy" id="2826720"/>
    <lineage>
        <taxon>Viruses</taxon>
        <taxon>Duplodnaviria</taxon>
        <taxon>Heunggongvirae</taxon>
        <taxon>Uroviricota</taxon>
        <taxon>Caudoviricetes</taxon>
    </lineage>
</organism>